<proteinExistence type="predicted"/>
<comment type="caution">
    <text evidence="1">The sequence shown here is derived from an EMBL/GenBank/DDBJ whole genome shotgun (WGS) entry which is preliminary data.</text>
</comment>
<dbReference type="AlphaFoldDB" id="A0A7X6CZG0"/>
<reference evidence="1 2" key="1">
    <citation type="submission" date="2020-03" db="EMBL/GenBank/DDBJ databases">
        <title>Draft genome of Streptomyces sp. ventii, isolated from the Axial Seamount in the Pacific Ocean, and resequencing of the two type strains Streptomyces lonarensis strain NCL 716 and Streptomyces bohaiensis strain 11A07.</title>
        <authorList>
            <person name="Loughran R.M."/>
            <person name="Pfannmuller K.M."/>
            <person name="Wasson B.J."/>
            <person name="Deadmond M.C."/>
            <person name="Paddock B.E."/>
            <person name="Koyack M.J."/>
            <person name="Gallegos D.A."/>
            <person name="Mitchell E.A."/>
            <person name="Ushijima B."/>
            <person name="Saw J.H."/>
            <person name="Mcphail K.L."/>
            <person name="Videau P."/>
        </authorList>
    </citation>
    <scope>NUCLEOTIDE SEQUENCE [LARGE SCALE GENOMIC DNA]</scope>
    <source>
        <strain evidence="1 2">NCL716</strain>
    </source>
</reference>
<dbReference type="Proteomes" id="UP000578686">
    <property type="component" value="Unassembled WGS sequence"/>
</dbReference>
<accession>A0A7X6CZG0</accession>
<organism evidence="1 2">
    <name type="scientific">Streptomyces lonarensis</name>
    <dbReference type="NCBI Taxonomy" id="700599"/>
    <lineage>
        <taxon>Bacteria</taxon>
        <taxon>Bacillati</taxon>
        <taxon>Actinomycetota</taxon>
        <taxon>Actinomycetes</taxon>
        <taxon>Kitasatosporales</taxon>
        <taxon>Streptomycetaceae</taxon>
        <taxon>Streptomyces</taxon>
    </lineage>
</organism>
<sequence length="74" mass="8621">MLDRYVLEARIIGDRLADLRERARQLSSGSWEADDPRTMEESERIRAEVRDVVTAFGRLEEETVRQIDGVLDEE</sequence>
<protein>
    <submittedName>
        <fullName evidence="1">Uncharacterized protein</fullName>
    </submittedName>
</protein>
<name>A0A7X6CZG0_9ACTN</name>
<evidence type="ECO:0000313" key="1">
    <source>
        <dbReference type="EMBL" id="NJQ05284.1"/>
    </source>
</evidence>
<evidence type="ECO:0000313" key="2">
    <source>
        <dbReference type="Proteomes" id="UP000578686"/>
    </source>
</evidence>
<dbReference type="EMBL" id="JAAVJD010000031">
    <property type="protein sequence ID" value="NJQ05284.1"/>
    <property type="molecule type" value="Genomic_DNA"/>
</dbReference>
<keyword evidence="2" id="KW-1185">Reference proteome</keyword>
<gene>
    <name evidence="1" type="ORF">HCN56_06760</name>
</gene>
<dbReference type="RefSeq" id="WP_167968570.1">
    <property type="nucleotide sequence ID" value="NZ_BHZG01000308.1"/>
</dbReference>